<name>A0A4D5XER1_9VIRU</name>
<dbReference type="EMBL" id="MK500410">
    <property type="protein sequence ID" value="QBK89237.1"/>
    <property type="molecule type" value="Genomic_DNA"/>
</dbReference>
<protein>
    <submittedName>
        <fullName evidence="1">Uncharacterized protein</fullName>
    </submittedName>
</protein>
<organism evidence="1">
    <name type="scientific">Mimivirus LCMiAC02</name>
    <dbReference type="NCBI Taxonomy" id="2506609"/>
    <lineage>
        <taxon>Viruses</taxon>
        <taxon>Varidnaviria</taxon>
        <taxon>Bamfordvirae</taxon>
        <taxon>Nucleocytoviricota</taxon>
        <taxon>Megaviricetes</taxon>
        <taxon>Imitervirales</taxon>
        <taxon>Mimiviridae</taxon>
        <taxon>Klosneuvirinae</taxon>
    </lineage>
</organism>
<accession>A0A4D5XER1</accession>
<gene>
    <name evidence="1" type="ORF">LCMiAC02_03320</name>
</gene>
<evidence type="ECO:0000313" key="1">
    <source>
        <dbReference type="EMBL" id="QBK89237.1"/>
    </source>
</evidence>
<reference evidence="1" key="1">
    <citation type="journal article" date="2019" name="MBio">
        <title>Virus Genomes from Deep Sea Sediments Expand the Ocean Megavirome and Support Independent Origins of Viral Gigantism.</title>
        <authorList>
            <person name="Backstrom D."/>
            <person name="Yutin N."/>
            <person name="Jorgensen S.L."/>
            <person name="Dharamshi J."/>
            <person name="Homa F."/>
            <person name="Zaremba-Niedwiedzka K."/>
            <person name="Spang A."/>
            <person name="Wolf Y.I."/>
            <person name="Koonin E.V."/>
            <person name="Ettema T.J."/>
        </authorList>
    </citation>
    <scope>NUCLEOTIDE SEQUENCE</scope>
</reference>
<proteinExistence type="predicted"/>
<sequence>MLLKIKKNPTKIIIIRDYVAYRYIATNYCLSKNKKLIFPQLQPDDEIMSESYALKVWGVDWNKLPLLKISSNLELEKKLKRRLKKDKIFN</sequence>